<feature type="domain" description="Cytochrome b5 heme-binding" evidence="10">
    <location>
        <begin position="46"/>
        <end position="123"/>
    </location>
</feature>
<keyword evidence="5" id="KW-0274">FAD</keyword>
<dbReference type="PROSITE" id="PS00191">
    <property type="entry name" value="CYTOCHROME_B5_1"/>
    <property type="match status" value="1"/>
</dbReference>
<evidence type="ECO:0000256" key="8">
    <source>
        <dbReference type="ARBA" id="ARBA00038168"/>
    </source>
</evidence>
<dbReference type="InterPro" id="IPR050668">
    <property type="entry name" value="Cytochrome_b5"/>
</dbReference>
<dbReference type="SUPFAM" id="SSF55856">
    <property type="entry name" value="Cytochrome b5-like heme/steroid binding domain"/>
    <property type="match status" value="2"/>
</dbReference>
<feature type="region of interest" description="Disordered" evidence="9">
    <location>
        <begin position="1"/>
        <end position="46"/>
    </location>
</feature>
<evidence type="ECO:0000256" key="3">
    <source>
        <dbReference type="ARBA" id="ARBA00022630"/>
    </source>
</evidence>
<dbReference type="PANTHER" id="PTHR19359:SF14">
    <property type="entry name" value="CYTOCHROME B5 A"/>
    <property type="match status" value="1"/>
</dbReference>
<evidence type="ECO:0000256" key="9">
    <source>
        <dbReference type="SAM" id="MobiDB-lite"/>
    </source>
</evidence>
<dbReference type="GO" id="GO:0016020">
    <property type="term" value="C:membrane"/>
    <property type="evidence" value="ECO:0007669"/>
    <property type="project" value="TreeGrafter"/>
</dbReference>
<dbReference type="AlphaFoldDB" id="A0A7G2CFW3"/>
<dbReference type="GO" id="GO:0020037">
    <property type="term" value="F:heme binding"/>
    <property type="evidence" value="ECO:0007669"/>
    <property type="project" value="InterPro"/>
</dbReference>
<feature type="region of interest" description="Disordered" evidence="9">
    <location>
        <begin position="217"/>
        <end position="247"/>
    </location>
</feature>
<dbReference type="InterPro" id="IPR018506">
    <property type="entry name" value="Cyt_B5_heme-BS"/>
</dbReference>
<evidence type="ECO:0000256" key="7">
    <source>
        <dbReference type="ARBA" id="ARBA00023004"/>
    </source>
</evidence>
<dbReference type="Gene3D" id="2.40.30.10">
    <property type="entry name" value="Translation factors"/>
    <property type="match status" value="1"/>
</dbReference>
<dbReference type="PRINTS" id="PR00406">
    <property type="entry name" value="CYTB5RDTASE"/>
</dbReference>
<dbReference type="CDD" id="cd00322">
    <property type="entry name" value="FNR_like"/>
    <property type="match status" value="1"/>
</dbReference>
<evidence type="ECO:0000256" key="1">
    <source>
        <dbReference type="ARBA" id="ARBA00001974"/>
    </source>
</evidence>
<dbReference type="Gene3D" id="3.10.120.10">
    <property type="entry name" value="Cytochrome b5-like heme/steroid binding domain"/>
    <property type="match status" value="2"/>
</dbReference>
<protein>
    <submittedName>
        <fullName evidence="12">Cytochrome b5-like Heme/Steroid binding domain/Oxidoreductase FAD-binding domain/Oxidoreductase NAD-binding domain containing protein, putative</fullName>
    </submittedName>
</protein>
<dbReference type="Proteomes" id="UP000515908">
    <property type="component" value="Chromosome 10"/>
</dbReference>
<dbReference type="VEuPathDB" id="TriTrypDB:ADEAN_000573300"/>
<dbReference type="GO" id="GO:0016491">
    <property type="term" value="F:oxidoreductase activity"/>
    <property type="evidence" value="ECO:0007669"/>
    <property type="project" value="InterPro"/>
</dbReference>
<evidence type="ECO:0000256" key="6">
    <source>
        <dbReference type="ARBA" id="ARBA00023002"/>
    </source>
</evidence>
<dbReference type="InterPro" id="IPR001709">
    <property type="entry name" value="Flavoprot_Pyr_Nucl_cyt_Rdtase"/>
</dbReference>
<dbReference type="SMART" id="SM01117">
    <property type="entry name" value="Cyt-b5"/>
    <property type="match status" value="2"/>
</dbReference>
<dbReference type="InterPro" id="IPR017927">
    <property type="entry name" value="FAD-bd_FR_type"/>
</dbReference>
<dbReference type="SUPFAM" id="SSF63380">
    <property type="entry name" value="Riboflavin synthase domain-like"/>
    <property type="match status" value="1"/>
</dbReference>
<keyword evidence="3" id="KW-0285">Flavoprotein</keyword>
<dbReference type="Pfam" id="PF00175">
    <property type="entry name" value="NAD_binding_1"/>
    <property type="match status" value="1"/>
</dbReference>
<evidence type="ECO:0000313" key="13">
    <source>
        <dbReference type="Proteomes" id="UP000515908"/>
    </source>
</evidence>
<dbReference type="Gene3D" id="3.40.50.80">
    <property type="entry name" value="Nucleotide-binding domain of ferredoxin-NADP reductase (FNR) module"/>
    <property type="match status" value="1"/>
</dbReference>
<dbReference type="PRINTS" id="PR00371">
    <property type="entry name" value="FPNCR"/>
</dbReference>
<keyword evidence="13" id="KW-1185">Reference proteome</keyword>
<dbReference type="PANTHER" id="PTHR19359">
    <property type="entry name" value="CYTOCHROME B5"/>
    <property type="match status" value="1"/>
</dbReference>
<dbReference type="InterPro" id="IPR017938">
    <property type="entry name" value="Riboflavin_synthase-like_b-brl"/>
</dbReference>
<dbReference type="Pfam" id="PF00970">
    <property type="entry name" value="FAD_binding_6"/>
    <property type="match status" value="1"/>
</dbReference>
<feature type="domain" description="FAD-binding FR-type" evidence="11">
    <location>
        <begin position="248"/>
        <end position="347"/>
    </location>
</feature>
<dbReference type="GO" id="GO:0046872">
    <property type="term" value="F:metal ion binding"/>
    <property type="evidence" value="ECO:0007669"/>
    <property type="project" value="UniProtKB-KW"/>
</dbReference>
<dbReference type="PROSITE" id="PS51384">
    <property type="entry name" value="FAD_FR"/>
    <property type="match status" value="1"/>
</dbReference>
<dbReference type="InterPro" id="IPR001433">
    <property type="entry name" value="OxRdtase_FAD/NAD-bd"/>
</dbReference>
<reference evidence="12 13" key="1">
    <citation type="submission" date="2020-08" db="EMBL/GenBank/DDBJ databases">
        <authorList>
            <person name="Newling K."/>
            <person name="Davey J."/>
            <person name="Forrester S."/>
        </authorList>
    </citation>
    <scope>NUCLEOTIDE SEQUENCE [LARGE SCALE GENOMIC DNA]</scope>
    <source>
        <strain evidence="13">Crithidia deanei Carvalho (ATCC PRA-265)</strain>
    </source>
</reference>
<comment type="similarity">
    <text evidence="8">Belongs to the cytochrome b5 family.</text>
</comment>
<dbReference type="InterPro" id="IPR039261">
    <property type="entry name" value="FNR_nucleotide-bd"/>
</dbReference>
<evidence type="ECO:0000259" key="10">
    <source>
        <dbReference type="PROSITE" id="PS50255"/>
    </source>
</evidence>
<feature type="domain" description="Cytochrome b5 heme-binding" evidence="10">
    <location>
        <begin position="138"/>
        <end position="215"/>
    </location>
</feature>
<keyword evidence="6" id="KW-0560">Oxidoreductase</keyword>
<proteinExistence type="inferred from homology"/>
<evidence type="ECO:0000256" key="5">
    <source>
        <dbReference type="ARBA" id="ARBA00022827"/>
    </source>
</evidence>
<dbReference type="EMBL" id="LR877154">
    <property type="protein sequence ID" value="CAD2218245.1"/>
    <property type="molecule type" value="Genomic_DNA"/>
</dbReference>
<dbReference type="InterPro" id="IPR001199">
    <property type="entry name" value="Cyt_B5-like_heme/steroid-bd"/>
</dbReference>
<sequence>MGVAGSSDFSHIKETVHPGLQGTNAEAEDTTQLESADMPTAPSQSLRTFTLEEVDKIKKLNPKRRYVIVSNELFDVTDFVDKHPGGSSVFNFNNGGDVTETFYGVHPQTAVLKLKSMIIGKIKTDEDAGDAAPEDGGEPVITMEEIEAKHAESKDNIIVIMFGRAYSIGDFAFGHPGGFTTLWNNRGKECGDVFMRIHGNRAKEMVTKFYLGRLSTTPPDTESPLIKTTSTKKPVKATPPPAKSGAPVKRLNSRVLTSFYSTLSINYKYISFACPEKLPLAPGGHVKLYPDPSSNEGRYYTPYRVDETEFYVCMKVYQDGQVSPLLAKKKMGDAVDFEGPFAPKWEAAKDPILTSNSTKPYNRHVLLVAAGTGITPLYAIAKDLLERQVANVTILLSIRTSFDVLLDMELQELLLQFGVPRDTKEIRTDKCYLIIYSTLTNPPAGDQLTWAKTFTGRVSGETFIQARISRADVAIVCGPGNFGKTVSDALLEKKLCSPNSIHEL</sequence>
<dbReference type="InterPro" id="IPR036400">
    <property type="entry name" value="Cyt_B5-like_heme/steroid_sf"/>
</dbReference>
<name>A0A7G2CFW3_9TRYP</name>
<keyword evidence="7" id="KW-0408">Iron</keyword>
<comment type="cofactor">
    <cofactor evidence="1">
        <name>FAD</name>
        <dbReference type="ChEBI" id="CHEBI:57692"/>
    </cofactor>
</comment>
<evidence type="ECO:0000256" key="2">
    <source>
        <dbReference type="ARBA" id="ARBA00022617"/>
    </source>
</evidence>
<accession>A0A7G2CFW3</accession>
<dbReference type="SUPFAM" id="SSF52343">
    <property type="entry name" value="Ferredoxin reductase-like, C-terminal NADP-linked domain"/>
    <property type="match status" value="1"/>
</dbReference>
<keyword evidence="4" id="KW-0479">Metal-binding</keyword>
<dbReference type="Pfam" id="PF00173">
    <property type="entry name" value="Cyt-b5"/>
    <property type="match status" value="2"/>
</dbReference>
<evidence type="ECO:0000313" key="12">
    <source>
        <dbReference type="EMBL" id="CAD2218245.1"/>
    </source>
</evidence>
<gene>
    <name evidence="12" type="ORF">ADEAN_000573300</name>
</gene>
<keyword evidence="2" id="KW-0349">Heme</keyword>
<evidence type="ECO:0000256" key="4">
    <source>
        <dbReference type="ARBA" id="ARBA00022723"/>
    </source>
</evidence>
<dbReference type="InterPro" id="IPR008333">
    <property type="entry name" value="Cbr1-like_FAD-bd_dom"/>
</dbReference>
<organism evidence="12 13">
    <name type="scientific">Angomonas deanei</name>
    <dbReference type="NCBI Taxonomy" id="59799"/>
    <lineage>
        <taxon>Eukaryota</taxon>
        <taxon>Discoba</taxon>
        <taxon>Euglenozoa</taxon>
        <taxon>Kinetoplastea</taxon>
        <taxon>Metakinetoplastina</taxon>
        <taxon>Trypanosomatida</taxon>
        <taxon>Trypanosomatidae</taxon>
        <taxon>Strigomonadinae</taxon>
        <taxon>Angomonas</taxon>
    </lineage>
</organism>
<evidence type="ECO:0000259" key="11">
    <source>
        <dbReference type="PROSITE" id="PS51384"/>
    </source>
</evidence>
<dbReference type="PROSITE" id="PS50255">
    <property type="entry name" value="CYTOCHROME_B5_2"/>
    <property type="match status" value="2"/>
</dbReference>